<keyword evidence="2" id="KW-0812">Transmembrane</keyword>
<keyword evidence="1" id="KW-0175">Coiled coil</keyword>
<protein>
    <submittedName>
        <fullName evidence="3">Conjugal transfer protein TraM</fullName>
    </submittedName>
</protein>
<evidence type="ECO:0000313" key="3">
    <source>
        <dbReference type="EMBL" id="SUB76421.1"/>
    </source>
</evidence>
<reference evidence="3 4" key="1">
    <citation type="submission" date="2018-06" db="EMBL/GenBank/DDBJ databases">
        <authorList>
            <consortium name="Pathogen Informatics"/>
            <person name="Doyle S."/>
        </authorList>
    </citation>
    <scope>NUCLEOTIDE SEQUENCE [LARGE SCALE GENOMIC DNA]</scope>
    <source>
        <strain evidence="3 4">NCTC12872</strain>
    </source>
</reference>
<dbReference type="InterPro" id="IPR028140">
    <property type="entry name" value="TraM"/>
</dbReference>
<dbReference type="GO" id="GO:0009372">
    <property type="term" value="P:quorum sensing"/>
    <property type="evidence" value="ECO:0007669"/>
    <property type="project" value="InterPro"/>
</dbReference>
<keyword evidence="4" id="KW-1185">Reference proteome</keyword>
<keyword evidence="2" id="KW-1133">Transmembrane helix</keyword>
<dbReference type="RefSeq" id="WP_172460418.1">
    <property type="nucleotide sequence ID" value="NZ_LWIF01000002.1"/>
</dbReference>
<dbReference type="AlphaFoldDB" id="A0A379DFM2"/>
<organism evidence="3 4">
    <name type="scientific">Phocoenobacter uteri</name>
    <dbReference type="NCBI Taxonomy" id="146806"/>
    <lineage>
        <taxon>Bacteria</taxon>
        <taxon>Pseudomonadati</taxon>
        <taxon>Pseudomonadota</taxon>
        <taxon>Gammaproteobacteria</taxon>
        <taxon>Pasteurellales</taxon>
        <taxon>Pasteurellaceae</taxon>
        <taxon>Phocoenobacter</taxon>
    </lineage>
</organism>
<evidence type="ECO:0000313" key="4">
    <source>
        <dbReference type="Proteomes" id="UP000255417"/>
    </source>
</evidence>
<dbReference type="Pfam" id="PF11657">
    <property type="entry name" value="Activator-TraM"/>
    <property type="match status" value="1"/>
</dbReference>
<name>A0A379DFM2_9PAST</name>
<feature type="transmembrane region" description="Helical" evidence="2">
    <location>
        <begin position="130"/>
        <end position="151"/>
    </location>
</feature>
<keyword evidence="2" id="KW-0472">Membrane</keyword>
<evidence type="ECO:0000256" key="2">
    <source>
        <dbReference type="SAM" id="Phobius"/>
    </source>
</evidence>
<sequence>MSDEIQELITEIAQKHGVVITKDDPIAIAFTLNRYLLEQTKKNQETLIANLKSDIEEISLNVLNENNKQIKSTQEICLKLVNEHITKSKTAINNVIDDSGNNFKTKITESIKSFKTELASFGDYFKSLKIILILSIILNIIFIVINFYLFLIQ</sequence>
<feature type="coiled-coil region" evidence="1">
    <location>
        <begin position="41"/>
        <end position="68"/>
    </location>
</feature>
<accession>A0A379DFM2</accession>
<gene>
    <name evidence="3" type="primary">traM</name>
    <name evidence="3" type="ORF">NCTC12872_02049</name>
</gene>
<evidence type="ECO:0000256" key="1">
    <source>
        <dbReference type="SAM" id="Coils"/>
    </source>
</evidence>
<dbReference type="Proteomes" id="UP000255417">
    <property type="component" value="Unassembled WGS sequence"/>
</dbReference>
<proteinExistence type="predicted"/>
<dbReference type="EMBL" id="UGTA01000002">
    <property type="protein sequence ID" value="SUB76421.1"/>
    <property type="molecule type" value="Genomic_DNA"/>
</dbReference>